<comment type="caution">
    <text evidence="1">The sequence shown here is derived from an EMBL/GenBank/DDBJ whole genome shotgun (WGS) entry which is preliminary data.</text>
</comment>
<dbReference type="Proteomes" id="UP000774326">
    <property type="component" value="Unassembled WGS sequence"/>
</dbReference>
<keyword evidence="2" id="KW-1185">Reference proteome</keyword>
<reference evidence="1" key="2">
    <citation type="submission" date="2021-01" db="EMBL/GenBank/DDBJ databases">
        <authorList>
            <person name="Schikora-Tamarit M.A."/>
        </authorList>
    </citation>
    <scope>NUCLEOTIDE SEQUENCE</scope>
    <source>
        <strain evidence="1">CBS2887</strain>
    </source>
</reference>
<dbReference type="AlphaFoldDB" id="A0A9P8TNE5"/>
<dbReference type="EMBL" id="JAEUBG010001689">
    <property type="protein sequence ID" value="KAH3686028.1"/>
    <property type="molecule type" value="Genomic_DNA"/>
</dbReference>
<reference evidence="1" key="1">
    <citation type="journal article" date="2021" name="Open Biol.">
        <title>Shared evolutionary footprints suggest mitochondrial oxidative damage underlies multiple complex I losses in fungi.</title>
        <authorList>
            <person name="Schikora-Tamarit M.A."/>
            <person name="Marcet-Houben M."/>
            <person name="Nosek J."/>
            <person name="Gabaldon T."/>
        </authorList>
    </citation>
    <scope>NUCLEOTIDE SEQUENCE</scope>
    <source>
        <strain evidence="1">CBS2887</strain>
    </source>
</reference>
<name>A0A9P8TNE5_WICPI</name>
<gene>
    <name evidence="1" type="ORF">WICPIJ_003028</name>
</gene>
<organism evidence="1 2">
    <name type="scientific">Wickerhamomyces pijperi</name>
    <name type="common">Yeast</name>
    <name type="synonym">Pichia pijperi</name>
    <dbReference type="NCBI Taxonomy" id="599730"/>
    <lineage>
        <taxon>Eukaryota</taxon>
        <taxon>Fungi</taxon>
        <taxon>Dikarya</taxon>
        <taxon>Ascomycota</taxon>
        <taxon>Saccharomycotina</taxon>
        <taxon>Saccharomycetes</taxon>
        <taxon>Phaffomycetales</taxon>
        <taxon>Wickerhamomycetaceae</taxon>
        <taxon>Wickerhamomyces</taxon>
    </lineage>
</organism>
<protein>
    <submittedName>
        <fullName evidence="1">Uncharacterized protein</fullName>
    </submittedName>
</protein>
<evidence type="ECO:0000313" key="2">
    <source>
        <dbReference type="Proteomes" id="UP000774326"/>
    </source>
</evidence>
<evidence type="ECO:0000313" key="1">
    <source>
        <dbReference type="EMBL" id="KAH3686028.1"/>
    </source>
</evidence>
<accession>A0A9P8TNE5</accession>
<sequence>MMLHKGNFFNYYKALDVFSNDTNQLMTPKSADLHHHPQLVIQEQPHTQAFPTVSIAASVKTPPALLNSLVRDFQQNNTNTSQQKTESWLLSCILGS</sequence>
<proteinExistence type="predicted"/>